<evidence type="ECO:0000256" key="4">
    <source>
        <dbReference type="ARBA" id="ARBA00022448"/>
    </source>
</evidence>
<name>A0A832GNK8_9BACT</name>
<dbReference type="GO" id="GO:0043190">
    <property type="term" value="C:ATP-binding cassette (ABC) transporter complex"/>
    <property type="evidence" value="ECO:0007669"/>
    <property type="project" value="InterPro"/>
</dbReference>
<dbReference type="SUPFAM" id="SSF53850">
    <property type="entry name" value="Periplasmic binding protein-like II"/>
    <property type="match status" value="1"/>
</dbReference>
<evidence type="ECO:0000259" key="8">
    <source>
        <dbReference type="Pfam" id="PF12849"/>
    </source>
</evidence>
<dbReference type="PIRSF" id="PIRSF002756">
    <property type="entry name" value="PstS"/>
    <property type="match status" value="1"/>
</dbReference>
<dbReference type="Gene3D" id="3.40.190.10">
    <property type="entry name" value="Periplasmic binding protein-like II"/>
    <property type="match status" value="2"/>
</dbReference>
<evidence type="ECO:0000256" key="7">
    <source>
        <dbReference type="SAM" id="SignalP"/>
    </source>
</evidence>
<reference evidence="9" key="1">
    <citation type="journal article" date="2020" name="mSystems">
        <title>Genome- and Community-Level Interaction Insights into Carbon Utilization and Element Cycling Functions of Hydrothermarchaeota in Hydrothermal Sediment.</title>
        <authorList>
            <person name="Zhou Z."/>
            <person name="Liu Y."/>
            <person name="Xu W."/>
            <person name="Pan J."/>
            <person name="Luo Z.H."/>
            <person name="Li M."/>
        </authorList>
    </citation>
    <scope>NUCLEOTIDE SEQUENCE [LARGE SCALE GENOMIC DNA]</scope>
    <source>
        <strain evidence="9">SpSt-605</strain>
    </source>
</reference>
<dbReference type="PANTHER" id="PTHR42996:SF1">
    <property type="entry name" value="PHOSPHATE-BINDING PROTEIN PSTS"/>
    <property type="match status" value="1"/>
</dbReference>
<dbReference type="InterPro" id="IPR005673">
    <property type="entry name" value="ABC_phos-bd_PstS"/>
</dbReference>
<dbReference type="AlphaFoldDB" id="A0A832GNK8"/>
<protein>
    <recommendedName>
        <fullName evidence="6">Phosphate-binding protein</fullName>
    </recommendedName>
</protein>
<evidence type="ECO:0000256" key="3">
    <source>
        <dbReference type="ARBA" id="ARBA00011529"/>
    </source>
</evidence>
<evidence type="ECO:0000313" key="9">
    <source>
        <dbReference type="EMBL" id="HGV55680.1"/>
    </source>
</evidence>
<feature type="signal peptide" evidence="7">
    <location>
        <begin position="1"/>
        <end position="19"/>
    </location>
</feature>
<dbReference type="Pfam" id="PF12849">
    <property type="entry name" value="PBP_like_2"/>
    <property type="match status" value="1"/>
</dbReference>
<dbReference type="PANTHER" id="PTHR42996">
    <property type="entry name" value="PHOSPHATE-BINDING PROTEIN PSTS"/>
    <property type="match status" value="1"/>
</dbReference>
<dbReference type="EMBL" id="DSZU01000114">
    <property type="protein sequence ID" value="HGV55680.1"/>
    <property type="molecule type" value="Genomic_DNA"/>
</dbReference>
<keyword evidence="5 6" id="KW-0592">Phosphate transport</keyword>
<dbReference type="GO" id="GO:0035435">
    <property type="term" value="P:phosphate ion transmembrane transport"/>
    <property type="evidence" value="ECO:0007669"/>
    <property type="project" value="InterPro"/>
</dbReference>
<comment type="function">
    <text evidence="1">Part of the ABC transporter complex PstSACB involved in phosphate import.</text>
</comment>
<comment type="caution">
    <text evidence="9">The sequence shown here is derived from an EMBL/GenBank/DDBJ whole genome shotgun (WGS) entry which is preliminary data.</text>
</comment>
<dbReference type="GO" id="GO:0042301">
    <property type="term" value="F:phosphate ion binding"/>
    <property type="evidence" value="ECO:0007669"/>
    <property type="project" value="InterPro"/>
</dbReference>
<dbReference type="NCBIfam" id="TIGR00975">
    <property type="entry name" value="3a0107s03"/>
    <property type="match status" value="1"/>
</dbReference>
<gene>
    <name evidence="9" type="primary">pstS</name>
    <name evidence="9" type="ORF">ENT73_06345</name>
</gene>
<dbReference type="PROSITE" id="PS51257">
    <property type="entry name" value="PROKAR_LIPOPROTEIN"/>
    <property type="match status" value="1"/>
</dbReference>
<comment type="subunit">
    <text evidence="3">The complex is composed of two ATP-binding proteins (PstB), two transmembrane proteins (PstC and PstA) and a solute-binding protein (PstS).</text>
</comment>
<dbReference type="InterPro" id="IPR050962">
    <property type="entry name" value="Phosphate-bind_PstS"/>
</dbReference>
<evidence type="ECO:0000256" key="5">
    <source>
        <dbReference type="ARBA" id="ARBA00022592"/>
    </source>
</evidence>
<dbReference type="NCBIfam" id="NF008171">
    <property type="entry name" value="PRK10918.1"/>
    <property type="match status" value="1"/>
</dbReference>
<evidence type="ECO:0000256" key="6">
    <source>
        <dbReference type="PIRNR" id="PIRNR002756"/>
    </source>
</evidence>
<comment type="similarity">
    <text evidence="2 6">Belongs to the PstS family.</text>
</comment>
<feature type="chain" id="PRO_5033062022" description="Phosphate-binding protein" evidence="7">
    <location>
        <begin position="20"/>
        <end position="340"/>
    </location>
</feature>
<evidence type="ECO:0000256" key="1">
    <source>
        <dbReference type="ARBA" id="ARBA00002841"/>
    </source>
</evidence>
<accession>A0A832GNK8</accession>
<proteinExistence type="inferred from homology"/>
<dbReference type="CDD" id="cd13565">
    <property type="entry name" value="PBP2_PstS"/>
    <property type="match status" value="1"/>
</dbReference>
<organism evidence="9">
    <name type="scientific">Caldimicrobium thiodismutans</name>
    <dbReference type="NCBI Taxonomy" id="1653476"/>
    <lineage>
        <taxon>Bacteria</taxon>
        <taxon>Pseudomonadati</taxon>
        <taxon>Thermodesulfobacteriota</taxon>
        <taxon>Thermodesulfobacteria</taxon>
        <taxon>Thermodesulfobacteriales</taxon>
        <taxon>Thermodesulfobacteriaceae</taxon>
        <taxon>Caldimicrobium</taxon>
    </lineage>
</organism>
<keyword evidence="4 6" id="KW-0813">Transport</keyword>
<keyword evidence="7" id="KW-0732">Signal</keyword>
<feature type="domain" description="PBP" evidence="8">
    <location>
        <begin position="29"/>
        <end position="308"/>
    </location>
</feature>
<sequence>MKKYLFIILSILLLISCKAKEEAPKVSGKTLNGAGATFPYPLYSAWASAYYKEKGIKINYQSIGSGGGIRQITERTVDFGATDMALKPEEVEEKRLLQFPTVIGGVVISFNLPELGDKRLVLDGETLCKIFLGEIKNWDDPKLKALNPGVNLPSKPITPVYRSDGSGTTAIFTHYLSDVCPKWAKEIGFGTSVNFKAGIGAKGNEGVANYVKRTPYSLGYLEYAYAVQNKIRAADLKNAKGKIVSPSVESFKEAAKTSQLDPAKHFYAWMTNAPGEGAWPITGATYILLAKEKAEVNKEVVKFFDWAFQAGDKTALELHYVPLPEEVKSKVREYWKNQGL</sequence>
<evidence type="ECO:0000256" key="2">
    <source>
        <dbReference type="ARBA" id="ARBA00008725"/>
    </source>
</evidence>
<dbReference type="InterPro" id="IPR024370">
    <property type="entry name" value="PBP_domain"/>
</dbReference>